<dbReference type="EMBL" id="JAUNZN010000007">
    <property type="protein sequence ID" value="KAK4818373.1"/>
    <property type="molecule type" value="Genomic_DNA"/>
</dbReference>
<reference evidence="1 2" key="1">
    <citation type="journal article" date="2023" name="J. Hered.">
        <title>Chromosome-level genome of the wood stork (Mycteria americana) provides insight into avian chromosome evolution.</title>
        <authorList>
            <person name="Flamio R. Jr."/>
            <person name="Ramstad K.M."/>
        </authorList>
    </citation>
    <scope>NUCLEOTIDE SEQUENCE [LARGE SCALE GENOMIC DNA]</scope>
    <source>
        <strain evidence="1">JAX WOST 10</strain>
    </source>
</reference>
<evidence type="ECO:0000313" key="2">
    <source>
        <dbReference type="Proteomes" id="UP001333110"/>
    </source>
</evidence>
<evidence type="ECO:0000313" key="1">
    <source>
        <dbReference type="EMBL" id="KAK4818373.1"/>
    </source>
</evidence>
<gene>
    <name evidence="1" type="ORF">QYF61_011665</name>
</gene>
<dbReference type="Proteomes" id="UP001333110">
    <property type="component" value="Unassembled WGS sequence"/>
</dbReference>
<sequence length="108" mass="12189">MAYPVRVYRGQIPGHLDGYEERATANLVKFNKAKCQVLHLRWGNPQYQYRGEDEWSESRPAEEDSGIMVDVKLDGSWQCVLAAQKASPILGCIKRSMAAIRLAGQAMY</sequence>
<proteinExistence type="predicted"/>
<accession>A0AAN7S4T7</accession>
<dbReference type="AlphaFoldDB" id="A0AAN7S4T7"/>
<comment type="caution">
    <text evidence="1">The sequence shown here is derived from an EMBL/GenBank/DDBJ whole genome shotgun (WGS) entry which is preliminary data.</text>
</comment>
<protein>
    <submittedName>
        <fullName evidence="1">Uncharacterized protein</fullName>
    </submittedName>
</protein>
<name>A0AAN7S4T7_MYCAM</name>
<keyword evidence="2" id="KW-1185">Reference proteome</keyword>
<organism evidence="1 2">
    <name type="scientific">Mycteria americana</name>
    <name type="common">Wood stork</name>
    <dbReference type="NCBI Taxonomy" id="33587"/>
    <lineage>
        <taxon>Eukaryota</taxon>
        <taxon>Metazoa</taxon>
        <taxon>Chordata</taxon>
        <taxon>Craniata</taxon>
        <taxon>Vertebrata</taxon>
        <taxon>Euteleostomi</taxon>
        <taxon>Archelosauria</taxon>
        <taxon>Archosauria</taxon>
        <taxon>Dinosauria</taxon>
        <taxon>Saurischia</taxon>
        <taxon>Theropoda</taxon>
        <taxon>Coelurosauria</taxon>
        <taxon>Aves</taxon>
        <taxon>Neognathae</taxon>
        <taxon>Neoaves</taxon>
        <taxon>Aequornithes</taxon>
        <taxon>Ciconiiformes</taxon>
        <taxon>Ciconiidae</taxon>
        <taxon>Mycteria</taxon>
    </lineage>
</organism>